<feature type="compositionally biased region" description="Low complexity" evidence="1">
    <location>
        <begin position="217"/>
        <end position="233"/>
    </location>
</feature>
<evidence type="ECO:0000256" key="1">
    <source>
        <dbReference type="SAM" id="MobiDB-lite"/>
    </source>
</evidence>
<name>A0A6S7D283_9BURK</name>
<gene>
    <name evidence="2" type="ORF">LMG28614_03863</name>
</gene>
<reference evidence="2 3" key="1">
    <citation type="submission" date="2020-04" db="EMBL/GenBank/DDBJ databases">
        <authorList>
            <person name="De Canck E."/>
        </authorList>
    </citation>
    <scope>NUCLEOTIDE SEQUENCE [LARGE SCALE GENOMIC DNA]</scope>
    <source>
        <strain evidence="2 3">LMG 28614</strain>
    </source>
</reference>
<feature type="region of interest" description="Disordered" evidence="1">
    <location>
        <begin position="324"/>
        <end position="343"/>
    </location>
</feature>
<keyword evidence="3" id="KW-1185">Reference proteome</keyword>
<sequence length="364" mass="38634">MSTIPLTLVEGPIALPRVRPLGHLPAPFGRDWALLPPGHSWRTELKALYAAMLRTFCMSDKAILSFCRWVPLNPRRAAAAASAATAKRATVFAPPRDEAPHVFAEAAALPMAEGPAVGTLSRGAPPHWRALAGGACALSGAAMLAWIAFGHLAHRQLIDDVKPADTVTASLDAQPAKPPQHRLSDAVTTREPAAGKGNARTRSAASARVGGAPIYAPAPNQTRATAARRASTNDTLSHRRHALRETTDSRREKARRYLAHGAAANPLSQIAAMSDDMPRIAVPPVAQRASPRPSAAGSYSPLAPARLGIDEYADVTTFAATHLRDMAPPSRPATSINPSAANGTEWMNHLSQRRVTEVPDQFAK</sequence>
<dbReference type="Proteomes" id="UP000494365">
    <property type="component" value="Unassembled WGS sequence"/>
</dbReference>
<evidence type="ECO:0000313" key="3">
    <source>
        <dbReference type="Proteomes" id="UP000494365"/>
    </source>
</evidence>
<protein>
    <submittedName>
        <fullName evidence="2">Uncharacterized protein</fullName>
    </submittedName>
</protein>
<proteinExistence type="predicted"/>
<feature type="region of interest" description="Disordered" evidence="1">
    <location>
        <begin position="170"/>
        <end position="253"/>
    </location>
</feature>
<feature type="compositionally biased region" description="Polar residues" evidence="1">
    <location>
        <begin position="332"/>
        <end position="342"/>
    </location>
</feature>
<accession>A0A6S7D283</accession>
<dbReference type="RefSeq" id="WP_175151056.1">
    <property type="nucleotide sequence ID" value="NZ_CADIKK010000017.1"/>
</dbReference>
<dbReference type="EMBL" id="CADIKK010000017">
    <property type="protein sequence ID" value="CAB3794138.1"/>
    <property type="molecule type" value="Genomic_DNA"/>
</dbReference>
<evidence type="ECO:0000313" key="2">
    <source>
        <dbReference type="EMBL" id="CAB3794138.1"/>
    </source>
</evidence>
<dbReference type="AlphaFoldDB" id="A0A6S7D283"/>
<organism evidence="2 3">
    <name type="scientific">Paraburkholderia ultramafica</name>
    <dbReference type="NCBI Taxonomy" id="1544867"/>
    <lineage>
        <taxon>Bacteria</taxon>
        <taxon>Pseudomonadati</taxon>
        <taxon>Pseudomonadota</taxon>
        <taxon>Betaproteobacteria</taxon>
        <taxon>Burkholderiales</taxon>
        <taxon>Burkholderiaceae</taxon>
        <taxon>Paraburkholderia</taxon>
    </lineage>
</organism>